<gene>
    <name evidence="2" type="ORF">PGLA2088_LOCUS32610</name>
</gene>
<proteinExistence type="predicted"/>
<evidence type="ECO:0000313" key="3">
    <source>
        <dbReference type="Proteomes" id="UP000626109"/>
    </source>
</evidence>
<evidence type="ECO:0000256" key="1">
    <source>
        <dbReference type="SAM" id="MobiDB-lite"/>
    </source>
</evidence>
<feature type="region of interest" description="Disordered" evidence="1">
    <location>
        <begin position="1"/>
        <end position="27"/>
    </location>
</feature>
<feature type="non-terminal residue" evidence="2">
    <location>
        <position position="1"/>
    </location>
</feature>
<organism evidence="2 3">
    <name type="scientific">Polarella glacialis</name>
    <name type="common">Dinoflagellate</name>
    <dbReference type="NCBI Taxonomy" id="89957"/>
    <lineage>
        <taxon>Eukaryota</taxon>
        <taxon>Sar</taxon>
        <taxon>Alveolata</taxon>
        <taxon>Dinophyceae</taxon>
        <taxon>Suessiales</taxon>
        <taxon>Suessiaceae</taxon>
        <taxon>Polarella</taxon>
    </lineage>
</organism>
<dbReference type="AlphaFoldDB" id="A0A813KM47"/>
<reference evidence="2" key="1">
    <citation type="submission" date="2021-02" db="EMBL/GenBank/DDBJ databases">
        <authorList>
            <person name="Dougan E. K."/>
            <person name="Rhodes N."/>
            <person name="Thang M."/>
            <person name="Chan C."/>
        </authorList>
    </citation>
    <scope>NUCLEOTIDE SEQUENCE</scope>
</reference>
<dbReference type="Proteomes" id="UP000626109">
    <property type="component" value="Unassembled WGS sequence"/>
</dbReference>
<accession>A0A813KM47</accession>
<name>A0A813KM47_POLGL</name>
<dbReference type="EMBL" id="CAJNNW010030225">
    <property type="protein sequence ID" value="CAE8702812.1"/>
    <property type="molecule type" value="Genomic_DNA"/>
</dbReference>
<evidence type="ECO:0000313" key="2">
    <source>
        <dbReference type="EMBL" id="CAE8702812.1"/>
    </source>
</evidence>
<comment type="caution">
    <text evidence="2">The sequence shown here is derived from an EMBL/GenBank/DDBJ whole genome shotgun (WGS) entry which is preliminary data.</text>
</comment>
<feature type="compositionally biased region" description="Basic and acidic residues" evidence="1">
    <location>
        <begin position="1"/>
        <end position="17"/>
    </location>
</feature>
<protein>
    <submittedName>
        <fullName evidence="2">Uncharacterized protein</fullName>
    </submittedName>
</protein>
<sequence>DTRSQDAGRSRPPDKESPPGWSSLSAEDRTRFGLDGADELPIELPIEQLVGAASNQYKKALSFQDQVSSSLLWRNYPDVLWGSGLPGSPSMAKTLAQLQAVGMTKPLNALEESERELQRIRLQGIPEPCG</sequence>